<dbReference type="Proteomes" id="UP001056426">
    <property type="component" value="Chromosome"/>
</dbReference>
<dbReference type="RefSeq" id="WP_250725257.1">
    <property type="nucleotide sequence ID" value="NZ_CP098400.1"/>
</dbReference>
<keyword evidence="4" id="KW-1185">Reference proteome</keyword>
<dbReference type="Gene3D" id="2.120.10.30">
    <property type="entry name" value="TolB, C-terminal domain"/>
    <property type="match status" value="1"/>
</dbReference>
<evidence type="ECO:0000313" key="3">
    <source>
        <dbReference type="EMBL" id="URW80815.1"/>
    </source>
</evidence>
<organism evidence="3 4">
    <name type="scientific">Xiashengella succiniciproducens</name>
    <dbReference type="NCBI Taxonomy" id="2949635"/>
    <lineage>
        <taxon>Bacteria</taxon>
        <taxon>Pseudomonadati</taxon>
        <taxon>Bacteroidota</taxon>
        <taxon>Bacteroidia</taxon>
        <taxon>Marinilabiliales</taxon>
        <taxon>Marinilabiliaceae</taxon>
        <taxon>Xiashengella</taxon>
    </lineage>
</organism>
<dbReference type="InterPro" id="IPR011042">
    <property type="entry name" value="6-blade_b-propeller_TolB-like"/>
</dbReference>
<accession>A0A9J6ZSV2</accession>
<dbReference type="AlphaFoldDB" id="A0A9J6ZSV2"/>
<reference evidence="3" key="2">
    <citation type="submission" date="2022-06" db="EMBL/GenBank/DDBJ databases">
        <title>Xiashengella guii gen. nov. sp. nov., a bacterium isolated form anaerobic digestion tank.</title>
        <authorList>
            <person name="Huang H."/>
        </authorList>
    </citation>
    <scope>NUCLEOTIDE SEQUENCE</scope>
    <source>
        <strain evidence="3">Ai-910</strain>
    </source>
</reference>
<proteinExistence type="predicted"/>
<dbReference type="SUPFAM" id="SSF50952">
    <property type="entry name" value="Soluble quinoprotein glucose dehydrogenase"/>
    <property type="match status" value="1"/>
</dbReference>
<dbReference type="InterPro" id="IPR012938">
    <property type="entry name" value="Glc/Sorbosone_DH"/>
</dbReference>
<sequence length="395" mass="42865">MKIARHNLILSLAAGMAIVLLGTASQCVDNQETSSDEGKKPVSGTLQKSEKLDFYLETYITGLDVPWGMTWLPDGDLLVTERSGKLYRYSDGQRIASIDGLPEIFVNGQGGLMDIQLHPDYGNNGWLYFTYAAYGPGGKSEGGNTALMRARLDGNTLVDKEVIWKAGPNSRSTLHFGSRIAFDNDGYLYVAVGERGVKPNAQDLTIHGGKVHRLHDNGDIPEDNPFVNTPGAVASTYSYGHRNPQGMAKDPKAGLIWVNEHGPKGGDELNLIKKGANYGWPVITYGIDYDGSIISNDTHMEGMEQPAVQWTPSPGVSGLAFVSGEPFKVWEGSVLSGALALKYLLRTELVNNEVVHEEVLLKDIGRVRHVAVGPDGLIYVAVETPGVIYRLVPAE</sequence>
<evidence type="ECO:0000259" key="2">
    <source>
        <dbReference type="Pfam" id="PF07995"/>
    </source>
</evidence>
<dbReference type="PANTHER" id="PTHR19328">
    <property type="entry name" value="HEDGEHOG-INTERACTING PROTEIN"/>
    <property type="match status" value="1"/>
</dbReference>
<dbReference type="PANTHER" id="PTHR19328:SF75">
    <property type="entry name" value="ALDOSE SUGAR DEHYDROGENASE YLII"/>
    <property type="match status" value="1"/>
</dbReference>
<gene>
    <name evidence="3" type="ORF">M9189_05555</name>
</gene>
<dbReference type="Pfam" id="PF07995">
    <property type="entry name" value="GSDH"/>
    <property type="match status" value="1"/>
</dbReference>
<evidence type="ECO:0000313" key="4">
    <source>
        <dbReference type="Proteomes" id="UP001056426"/>
    </source>
</evidence>
<keyword evidence="1" id="KW-0732">Signal</keyword>
<evidence type="ECO:0000256" key="1">
    <source>
        <dbReference type="SAM" id="SignalP"/>
    </source>
</evidence>
<dbReference type="InterPro" id="IPR011041">
    <property type="entry name" value="Quinoprot_gluc/sorb_DH_b-prop"/>
</dbReference>
<feature type="chain" id="PRO_5039939125" evidence="1">
    <location>
        <begin position="28"/>
        <end position="395"/>
    </location>
</feature>
<name>A0A9J6ZSV2_9BACT</name>
<feature type="signal peptide" evidence="1">
    <location>
        <begin position="1"/>
        <end position="27"/>
    </location>
</feature>
<dbReference type="KEGG" id="alkq:M9189_05555"/>
<feature type="domain" description="Glucose/Sorbosone dehydrogenase" evidence="2">
    <location>
        <begin position="63"/>
        <end position="389"/>
    </location>
</feature>
<dbReference type="EMBL" id="CP098400">
    <property type="protein sequence ID" value="URW80815.1"/>
    <property type="molecule type" value="Genomic_DNA"/>
</dbReference>
<reference evidence="3" key="1">
    <citation type="submission" date="2022-05" db="EMBL/GenBank/DDBJ databases">
        <authorList>
            <person name="Sun X."/>
        </authorList>
    </citation>
    <scope>NUCLEOTIDE SEQUENCE</scope>
    <source>
        <strain evidence="3">Ai-910</strain>
    </source>
</reference>
<protein>
    <submittedName>
        <fullName evidence="3">PQQ-dependent sugar dehydrogenase</fullName>
    </submittedName>
</protein>